<organism evidence="1 2">
    <name type="scientific">Pedobacter quisquiliarum</name>
    <dbReference type="NCBI Taxonomy" id="1834438"/>
    <lineage>
        <taxon>Bacteria</taxon>
        <taxon>Pseudomonadati</taxon>
        <taxon>Bacteroidota</taxon>
        <taxon>Sphingobacteriia</taxon>
        <taxon>Sphingobacteriales</taxon>
        <taxon>Sphingobacteriaceae</taxon>
        <taxon>Pedobacter</taxon>
    </lineage>
</organism>
<reference evidence="1" key="1">
    <citation type="journal article" date="2014" name="Int. J. Syst. Evol. Microbiol.">
        <title>Complete genome sequence of Corynebacterium casei LMG S-19264T (=DSM 44701T), isolated from a smear-ripened cheese.</title>
        <authorList>
            <consortium name="US DOE Joint Genome Institute (JGI-PGF)"/>
            <person name="Walter F."/>
            <person name="Albersmeier A."/>
            <person name="Kalinowski J."/>
            <person name="Ruckert C."/>
        </authorList>
    </citation>
    <scope>NUCLEOTIDE SEQUENCE</scope>
    <source>
        <strain evidence="1">CGMCC 1.15343</strain>
    </source>
</reference>
<dbReference type="EMBL" id="BMIL01000001">
    <property type="protein sequence ID" value="GGC51326.1"/>
    <property type="molecule type" value="Genomic_DNA"/>
</dbReference>
<evidence type="ECO:0000313" key="2">
    <source>
        <dbReference type="Proteomes" id="UP000651668"/>
    </source>
</evidence>
<dbReference type="AlphaFoldDB" id="A0A916X8P8"/>
<evidence type="ECO:0000313" key="1">
    <source>
        <dbReference type="EMBL" id="GGC51326.1"/>
    </source>
</evidence>
<dbReference type="Proteomes" id="UP000651668">
    <property type="component" value="Unassembled WGS sequence"/>
</dbReference>
<sequence>MVQDFRFYKELDGRWYVEIPEWKGPKEDLEMVQGADSMLELISGDAKECYLTFADVPFDGAEVLVLEHVREPNLGGGGDYFLHKYEGETTLLRLWLCEVTNYVFKGLPEQIYFRKVQQE</sequence>
<dbReference type="Pfam" id="PF20475">
    <property type="entry name" value="DUF6717"/>
    <property type="match status" value="1"/>
</dbReference>
<accession>A0A916X8P8</accession>
<proteinExistence type="predicted"/>
<reference evidence="1" key="2">
    <citation type="submission" date="2020-09" db="EMBL/GenBank/DDBJ databases">
        <authorList>
            <person name="Sun Q."/>
            <person name="Zhou Y."/>
        </authorList>
    </citation>
    <scope>NUCLEOTIDE SEQUENCE</scope>
    <source>
        <strain evidence="1">CGMCC 1.15343</strain>
    </source>
</reference>
<comment type="caution">
    <text evidence="1">The sequence shown here is derived from an EMBL/GenBank/DDBJ whole genome shotgun (WGS) entry which is preliminary data.</text>
</comment>
<name>A0A916X8P8_9SPHI</name>
<protein>
    <submittedName>
        <fullName evidence="1">Uncharacterized protein</fullName>
    </submittedName>
</protein>
<gene>
    <name evidence="1" type="ORF">GCM10011387_00910</name>
</gene>
<dbReference type="RefSeq" id="WP_188624848.1">
    <property type="nucleotide sequence ID" value="NZ_BMIL01000001.1"/>
</dbReference>
<keyword evidence="2" id="KW-1185">Reference proteome</keyword>
<dbReference type="InterPro" id="IPR046562">
    <property type="entry name" value="DUF6717"/>
</dbReference>